<feature type="transmembrane region" description="Helical" evidence="6">
    <location>
        <begin position="322"/>
        <end position="341"/>
    </location>
</feature>
<protein>
    <submittedName>
        <fullName evidence="8">Sodium:proton exchanger</fullName>
    </submittedName>
</protein>
<feature type="compositionally biased region" description="Gly residues" evidence="5">
    <location>
        <begin position="405"/>
        <end position="419"/>
    </location>
</feature>
<feature type="transmembrane region" description="Helical" evidence="6">
    <location>
        <begin position="25"/>
        <end position="44"/>
    </location>
</feature>
<dbReference type="Gene3D" id="1.20.1420.30">
    <property type="entry name" value="NCX, central ion-binding region"/>
    <property type="match status" value="2"/>
</dbReference>
<organism evidence="8 9">
    <name type="scientific">Actinomadura harenae</name>
    <dbReference type="NCBI Taxonomy" id="2483351"/>
    <lineage>
        <taxon>Bacteria</taxon>
        <taxon>Bacillati</taxon>
        <taxon>Actinomycetota</taxon>
        <taxon>Actinomycetes</taxon>
        <taxon>Streptosporangiales</taxon>
        <taxon>Thermomonosporaceae</taxon>
        <taxon>Actinomadura</taxon>
    </lineage>
</organism>
<feature type="transmembrane region" description="Helical" evidence="6">
    <location>
        <begin position="213"/>
        <end position="234"/>
    </location>
</feature>
<comment type="caution">
    <text evidence="8">The sequence shown here is derived from an EMBL/GenBank/DDBJ whole genome shotgun (WGS) entry which is preliminary data.</text>
</comment>
<dbReference type="GO" id="GO:0055085">
    <property type="term" value="P:transmembrane transport"/>
    <property type="evidence" value="ECO:0007669"/>
    <property type="project" value="InterPro"/>
</dbReference>
<name>A0A3M2MD25_9ACTN</name>
<comment type="subcellular location">
    <subcellularLocation>
        <location evidence="1">Membrane</location>
        <topology evidence="1">Multi-pass membrane protein</topology>
    </subcellularLocation>
</comment>
<dbReference type="GO" id="GO:0016020">
    <property type="term" value="C:membrane"/>
    <property type="evidence" value="ECO:0007669"/>
    <property type="project" value="UniProtKB-SubCell"/>
</dbReference>
<feature type="transmembrane region" description="Helical" evidence="6">
    <location>
        <begin position="292"/>
        <end position="310"/>
    </location>
</feature>
<feature type="region of interest" description="Disordered" evidence="5">
    <location>
        <begin position="398"/>
        <end position="431"/>
    </location>
</feature>
<keyword evidence="2 6" id="KW-0812">Transmembrane</keyword>
<evidence type="ECO:0000256" key="1">
    <source>
        <dbReference type="ARBA" id="ARBA00004141"/>
    </source>
</evidence>
<reference evidence="8 9" key="1">
    <citation type="submission" date="2018-10" db="EMBL/GenBank/DDBJ databases">
        <title>Isolation from soil.</title>
        <authorList>
            <person name="Hu J."/>
        </authorList>
    </citation>
    <scope>NUCLEOTIDE SEQUENCE [LARGE SCALE GENOMIC DNA]</scope>
    <source>
        <strain evidence="8 9">NEAU-Ht49</strain>
    </source>
</reference>
<evidence type="ECO:0000256" key="6">
    <source>
        <dbReference type="SAM" id="Phobius"/>
    </source>
</evidence>
<dbReference type="EMBL" id="RFFG01000003">
    <property type="protein sequence ID" value="RMI47411.1"/>
    <property type="molecule type" value="Genomic_DNA"/>
</dbReference>
<feature type="domain" description="Sodium/calcium exchanger membrane region" evidence="7">
    <location>
        <begin position="216"/>
        <end position="359"/>
    </location>
</feature>
<keyword evidence="3 6" id="KW-1133">Transmembrane helix</keyword>
<feature type="transmembrane region" description="Helical" evidence="6">
    <location>
        <begin position="56"/>
        <end position="80"/>
    </location>
</feature>
<accession>A0A3M2MD25</accession>
<evidence type="ECO:0000313" key="8">
    <source>
        <dbReference type="EMBL" id="RMI47411.1"/>
    </source>
</evidence>
<feature type="transmembrane region" description="Helical" evidence="6">
    <location>
        <begin position="142"/>
        <end position="160"/>
    </location>
</feature>
<keyword evidence="9" id="KW-1185">Reference proteome</keyword>
<dbReference type="InterPro" id="IPR004837">
    <property type="entry name" value="NaCa_Exmemb"/>
</dbReference>
<evidence type="ECO:0000256" key="2">
    <source>
        <dbReference type="ARBA" id="ARBA00022692"/>
    </source>
</evidence>
<feature type="transmembrane region" description="Helical" evidence="6">
    <location>
        <begin position="346"/>
        <end position="361"/>
    </location>
</feature>
<dbReference type="InterPro" id="IPR044880">
    <property type="entry name" value="NCX_ion-bd_dom_sf"/>
</dbReference>
<dbReference type="Proteomes" id="UP000282674">
    <property type="component" value="Unassembled WGS sequence"/>
</dbReference>
<evidence type="ECO:0000256" key="4">
    <source>
        <dbReference type="ARBA" id="ARBA00023136"/>
    </source>
</evidence>
<gene>
    <name evidence="8" type="ORF">EBO15_02570</name>
</gene>
<proteinExistence type="predicted"/>
<feature type="transmembrane region" description="Helical" evidence="6">
    <location>
        <begin position="100"/>
        <end position="121"/>
    </location>
</feature>
<evidence type="ECO:0000256" key="5">
    <source>
        <dbReference type="SAM" id="MobiDB-lite"/>
    </source>
</evidence>
<feature type="transmembrane region" description="Helical" evidence="6">
    <location>
        <begin position="166"/>
        <end position="183"/>
    </location>
</feature>
<feature type="transmembrane region" description="Helical" evidence="6">
    <location>
        <begin position="254"/>
        <end position="272"/>
    </location>
</feature>
<evidence type="ECO:0000256" key="3">
    <source>
        <dbReference type="ARBA" id="ARBA00022989"/>
    </source>
</evidence>
<evidence type="ECO:0000313" key="9">
    <source>
        <dbReference type="Proteomes" id="UP000282674"/>
    </source>
</evidence>
<keyword evidence="4 6" id="KW-0472">Membrane</keyword>
<feature type="domain" description="Sodium/calcium exchanger membrane region" evidence="7">
    <location>
        <begin position="26"/>
        <end position="183"/>
    </location>
</feature>
<dbReference type="OrthoDB" id="57558at2"/>
<dbReference type="Pfam" id="PF01699">
    <property type="entry name" value="Na_Ca_ex"/>
    <property type="match status" value="2"/>
</dbReference>
<dbReference type="AlphaFoldDB" id="A0A3M2MD25"/>
<evidence type="ECO:0000259" key="7">
    <source>
        <dbReference type="Pfam" id="PF01699"/>
    </source>
</evidence>
<sequence>MAGVVVLAAPAVVLRLTGTHPSPVPGMILFGAGVLGAAVLLMWAAETARRDMSGALALALLALIAVLPEYAVDLYYAYAAGSKPEYAAYAAANMTGANRLLVGVGWALVVLAFTLGSRHIARKRGVPPEERREVRPVLLRRHHRIELGFLAVAAVIAFIPALVGEIGWYVALALIFLYVLYVVRIARSPDEDEEEPVGVAAALSALPTEARRVTTAVLFLLGAVVIFACAEPFAESLVNAGSSLGIDRFLLVQWLAPLASEAPELIVAVVFAWRLRDADAMGALLSSKVNQWTLLIGTLPFAYQLGGGSWSLPLDSRQTEEVLLTAAQTVLGLAVLVDLVFRRREAVMLFALFVVQFVLPWHGARLFLSAVYLAAGFTILFLKKDDLLAALRTVVQPADARPDDGGGGGDGSSGNGNGKGKGKGNADRSAE</sequence>